<organism evidence="4 5">
    <name type="scientific">Plantactinospora soyae</name>
    <dbReference type="NCBI Taxonomy" id="1544732"/>
    <lineage>
        <taxon>Bacteria</taxon>
        <taxon>Bacillati</taxon>
        <taxon>Actinomycetota</taxon>
        <taxon>Actinomycetes</taxon>
        <taxon>Micromonosporales</taxon>
        <taxon>Micromonosporaceae</taxon>
        <taxon>Plantactinospora</taxon>
    </lineage>
</organism>
<dbReference type="Proteomes" id="UP000649753">
    <property type="component" value="Unassembled WGS sequence"/>
</dbReference>
<name>A0A927M293_9ACTN</name>
<gene>
    <name evidence="4" type="ORF">H4W31_001942</name>
</gene>
<dbReference type="Gene3D" id="3.40.50.970">
    <property type="match status" value="1"/>
</dbReference>
<evidence type="ECO:0000313" key="4">
    <source>
        <dbReference type="EMBL" id="MBE1486304.1"/>
    </source>
</evidence>
<dbReference type="GO" id="GO:0000287">
    <property type="term" value="F:magnesium ion binding"/>
    <property type="evidence" value="ECO:0007669"/>
    <property type="project" value="UniProtKB-ARBA"/>
</dbReference>
<evidence type="ECO:0000256" key="2">
    <source>
        <dbReference type="ARBA" id="ARBA00023239"/>
    </source>
</evidence>
<dbReference type="EMBL" id="JADBEB010000001">
    <property type="protein sequence ID" value="MBE1486304.1"/>
    <property type="molecule type" value="Genomic_DNA"/>
</dbReference>
<dbReference type="GO" id="GO:0050545">
    <property type="term" value="F:sulfopyruvate decarboxylase activity"/>
    <property type="evidence" value="ECO:0007669"/>
    <property type="project" value="UniProtKB-EC"/>
</dbReference>
<dbReference type="GO" id="GO:0030976">
    <property type="term" value="F:thiamine pyrophosphate binding"/>
    <property type="evidence" value="ECO:0007669"/>
    <property type="project" value="InterPro"/>
</dbReference>
<evidence type="ECO:0000313" key="5">
    <source>
        <dbReference type="Proteomes" id="UP000649753"/>
    </source>
</evidence>
<proteinExistence type="predicted"/>
<reference evidence="4" key="1">
    <citation type="submission" date="2020-10" db="EMBL/GenBank/DDBJ databases">
        <title>Sequencing the genomes of 1000 actinobacteria strains.</title>
        <authorList>
            <person name="Klenk H.-P."/>
        </authorList>
    </citation>
    <scope>NUCLEOTIDE SEQUENCE</scope>
    <source>
        <strain evidence="4">DSM 46832</strain>
    </source>
</reference>
<keyword evidence="5" id="KW-1185">Reference proteome</keyword>
<sequence length="169" mass="18474">MRRFEWESLFPAEIDCVVTVPDSMLTPVVRRVVETTDLDYLQTVHESQAVAMAVGLALAGRRPLVCMENSGLRAAGETIARLVVLHQLPLLTLVSDRGGYGDPNWWAQYHSDHMRGLISLFALVGTVAATPTELTRALRGGLDVVATRMRSAVVVAAPELLKGLRRELG</sequence>
<dbReference type="AlphaFoldDB" id="A0A927M293"/>
<dbReference type="InterPro" id="IPR012001">
    <property type="entry name" value="Thiamin_PyroP_enz_TPP-bd_dom"/>
</dbReference>
<dbReference type="EC" id="4.1.1.79" evidence="4"/>
<evidence type="ECO:0000259" key="3">
    <source>
        <dbReference type="Pfam" id="PF02776"/>
    </source>
</evidence>
<keyword evidence="2 4" id="KW-0456">Lyase</keyword>
<protein>
    <submittedName>
        <fullName evidence="4">Sulfopyruvate decarboxylase subunit alpha</fullName>
        <ecNumber evidence="4">4.1.1.79</ecNumber>
    </submittedName>
</protein>
<keyword evidence="1" id="KW-0210">Decarboxylase</keyword>
<dbReference type="InterPro" id="IPR051818">
    <property type="entry name" value="TPP_dependent_decarboxylase"/>
</dbReference>
<dbReference type="SUPFAM" id="SSF52518">
    <property type="entry name" value="Thiamin diphosphate-binding fold (THDP-binding)"/>
    <property type="match status" value="1"/>
</dbReference>
<dbReference type="RefSeq" id="WP_192766347.1">
    <property type="nucleotide sequence ID" value="NZ_JADBEB010000001.1"/>
</dbReference>
<dbReference type="PANTHER" id="PTHR42818:SF1">
    <property type="entry name" value="SULFOPYRUVATE DECARBOXYLASE"/>
    <property type="match status" value="1"/>
</dbReference>
<dbReference type="InterPro" id="IPR029061">
    <property type="entry name" value="THDP-binding"/>
</dbReference>
<evidence type="ECO:0000256" key="1">
    <source>
        <dbReference type="ARBA" id="ARBA00022793"/>
    </source>
</evidence>
<comment type="caution">
    <text evidence="4">The sequence shown here is derived from an EMBL/GenBank/DDBJ whole genome shotgun (WGS) entry which is preliminary data.</text>
</comment>
<accession>A0A927M293</accession>
<dbReference type="PANTHER" id="PTHR42818">
    <property type="entry name" value="SULFOPYRUVATE DECARBOXYLASE SUBUNIT ALPHA"/>
    <property type="match status" value="1"/>
</dbReference>
<feature type="domain" description="Thiamine pyrophosphate enzyme N-terminal TPP-binding" evidence="3">
    <location>
        <begin position="12"/>
        <end position="107"/>
    </location>
</feature>
<dbReference type="Pfam" id="PF02776">
    <property type="entry name" value="TPP_enzyme_N"/>
    <property type="match status" value="1"/>
</dbReference>